<reference evidence="1" key="1">
    <citation type="submission" date="2016-05" db="EMBL/GenBank/DDBJ databases">
        <authorList>
            <person name="Lavstsen T."/>
            <person name="Jespersen J.S."/>
        </authorList>
    </citation>
    <scope>NUCLEOTIDE SEQUENCE</scope>
    <source>
        <tissue evidence="1">Brain</tissue>
    </source>
</reference>
<dbReference type="AlphaFoldDB" id="A0A1A8HWL0"/>
<dbReference type="EMBL" id="HAED01003809">
    <property type="protein sequence ID" value="SBQ89822.1"/>
    <property type="molecule type" value="Transcribed_RNA"/>
</dbReference>
<organism evidence="1">
    <name type="scientific">Nothobranchius kuhntae</name>
    <name type="common">Beira killifish</name>
    <dbReference type="NCBI Taxonomy" id="321403"/>
    <lineage>
        <taxon>Eukaryota</taxon>
        <taxon>Metazoa</taxon>
        <taxon>Chordata</taxon>
        <taxon>Craniata</taxon>
        <taxon>Vertebrata</taxon>
        <taxon>Euteleostomi</taxon>
        <taxon>Actinopterygii</taxon>
        <taxon>Neopterygii</taxon>
        <taxon>Teleostei</taxon>
        <taxon>Neoteleostei</taxon>
        <taxon>Acanthomorphata</taxon>
        <taxon>Ovalentaria</taxon>
        <taxon>Atherinomorphae</taxon>
        <taxon>Cyprinodontiformes</taxon>
        <taxon>Nothobranchiidae</taxon>
        <taxon>Nothobranchius</taxon>
    </lineage>
</organism>
<gene>
    <name evidence="1" type="primary">Nfu_g_1_012665</name>
</gene>
<accession>A0A1A8HWL0</accession>
<feature type="non-terminal residue" evidence="1">
    <location>
        <position position="84"/>
    </location>
</feature>
<protein>
    <submittedName>
        <fullName evidence="1">Uncharacterized protein</fullName>
    </submittedName>
</protein>
<proteinExistence type="predicted"/>
<name>A0A1A8HWL0_NOTKU</name>
<evidence type="ECO:0000313" key="1">
    <source>
        <dbReference type="EMBL" id="SBQ89822.1"/>
    </source>
</evidence>
<reference evidence="1" key="2">
    <citation type="submission" date="2016-06" db="EMBL/GenBank/DDBJ databases">
        <title>The genome of a short-lived fish provides insights into sex chromosome evolution and the genetic control of aging.</title>
        <authorList>
            <person name="Reichwald K."/>
            <person name="Felder M."/>
            <person name="Petzold A."/>
            <person name="Koch P."/>
            <person name="Groth M."/>
            <person name="Platzer M."/>
        </authorList>
    </citation>
    <scope>NUCLEOTIDE SEQUENCE</scope>
    <source>
        <tissue evidence="1">Brain</tissue>
    </source>
</reference>
<feature type="non-terminal residue" evidence="1">
    <location>
        <position position="1"/>
    </location>
</feature>
<sequence>SLMFSCSDVRAGLSQPSLCSVSWICFLLFSAGAGFPARKVPYGAGSGSAAGGDLGLGAGHGDSGLGAGSSFTSGGAFSGLGPGS</sequence>